<feature type="transmembrane region" description="Helical" evidence="2">
    <location>
        <begin position="713"/>
        <end position="736"/>
    </location>
</feature>
<dbReference type="Proteomes" id="UP000662466">
    <property type="component" value="Unassembled WGS sequence"/>
</dbReference>
<dbReference type="InterPro" id="IPR001173">
    <property type="entry name" value="Glyco_trans_2-like"/>
</dbReference>
<evidence type="ECO:0000256" key="2">
    <source>
        <dbReference type="SAM" id="Phobius"/>
    </source>
</evidence>
<feature type="transmembrane region" description="Helical" evidence="2">
    <location>
        <begin position="658"/>
        <end position="678"/>
    </location>
</feature>
<reference evidence="4" key="1">
    <citation type="submission" date="2020-06" db="EMBL/GenBank/DDBJ databases">
        <title>Draft genome sequences of strains closely related to Aspergillus parafelis and Aspergillus hiratsukae.</title>
        <authorList>
            <person name="Dos Santos R.A.C."/>
            <person name="Rivero-Menendez O."/>
            <person name="Steenwyk J.L."/>
            <person name="Mead M.E."/>
            <person name="Goldman G.H."/>
            <person name="Alastruey-Izquierdo A."/>
            <person name="Rokas A."/>
        </authorList>
    </citation>
    <scope>NUCLEOTIDE SEQUENCE</scope>
    <source>
        <strain evidence="4">CNM-CM6106</strain>
    </source>
</reference>
<feature type="transmembrane region" description="Helical" evidence="2">
    <location>
        <begin position="579"/>
        <end position="606"/>
    </location>
</feature>
<evidence type="ECO:0000259" key="3">
    <source>
        <dbReference type="Pfam" id="PF13632"/>
    </source>
</evidence>
<evidence type="ECO:0000256" key="1">
    <source>
        <dbReference type="SAM" id="MobiDB-lite"/>
    </source>
</evidence>
<dbReference type="SUPFAM" id="SSF53448">
    <property type="entry name" value="Nucleotide-diphospho-sugar transferases"/>
    <property type="match status" value="1"/>
</dbReference>
<feature type="transmembrane region" description="Helical" evidence="2">
    <location>
        <begin position="748"/>
        <end position="769"/>
    </location>
</feature>
<comment type="caution">
    <text evidence="4">The sequence shown here is derived from an EMBL/GenBank/DDBJ whole genome shotgun (WGS) entry which is preliminary data.</text>
</comment>
<dbReference type="SUPFAM" id="SSF49899">
    <property type="entry name" value="Concanavalin A-like lectins/glucanases"/>
    <property type="match status" value="1"/>
</dbReference>
<protein>
    <recommendedName>
        <fullName evidence="3">Glycosyltransferase 2-like domain-containing protein</fullName>
    </recommendedName>
</protein>
<keyword evidence="2" id="KW-1133">Transmembrane helix</keyword>
<dbReference type="AlphaFoldDB" id="A0A8H6PK87"/>
<feature type="region of interest" description="Disordered" evidence="1">
    <location>
        <begin position="262"/>
        <end position="281"/>
    </location>
</feature>
<keyword evidence="2" id="KW-0812">Transmembrane</keyword>
<dbReference type="PANTHER" id="PTHR35408:SF2">
    <property type="entry name" value="GLYCOSYLTRANSFERASE 2-LIKE DOMAIN-CONTAINING PROTEIN"/>
    <property type="match status" value="1"/>
</dbReference>
<dbReference type="PANTHER" id="PTHR35408">
    <property type="entry name" value="CHROMOSOME 15, WHOLE GENOME SHOTGUN SEQUENCE"/>
    <property type="match status" value="1"/>
</dbReference>
<dbReference type="EMBL" id="JACBAF010002319">
    <property type="protein sequence ID" value="KAF7155556.1"/>
    <property type="molecule type" value="Genomic_DNA"/>
</dbReference>
<name>A0A8H6PK87_9EURO</name>
<dbReference type="InterPro" id="IPR013320">
    <property type="entry name" value="ConA-like_dom_sf"/>
</dbReference>
<organism evidence="4 5">
    <name type="scientific">Aspergillus hiratsukae</name>
    <dbReference type="NCBI Taxonomy" id="1194566"/>
    <lineage>
        <taxon>Eukaryota</taxon>
        <taxon>Fungi</taxon>
        <taxon>Dikarya</taxon>
        <taxon>Ascomycota</taxon>
        <taxon>Pezizomycotina</taxon>
        <taxon>Eurotiomycetes</taxon>
        <taxon>Eurotiomycetidae</taxon>
        <taxon>Eurotiales</taxon>
        <taxon>Aspergillaceae</taxon>
        <taxon>Aspergillus</taxon>
        <taxon>Aspergillus subgen. Fumigati</taxon>
    </lineage>
</organism>
<gene>
    <name evidence="4" type="ORF">CNMCM6106_004702</name>
</gene>
<proteinExistence type="predicted"/>
<feature type="transmembrane region" description="Helical" evidence="2">
    <location>
        <begin position="618"/>
        <end position="638"/>
    </location>
</feature>
<keyword evidence="2" id="KW-0472">Membrane</keyword>
<evidence type="ECO:0000313" key="5">
    <source>
        <dbReference type="Proteomes" id="UP000662466"/>
    </source>
</evidence>
<dbReference type="InterPro" id="IPR029044">
    <property type="entry name" value="Nucleotide-diphossugar_trans"/>
</dbReference>
<dbReference type="Gene3D" id="2.60.120.200">
    <property type="match status" value="1"/>
</dbReference>
<dbReference type="Pfam" id="PF13632">
    <property type="entry name" value="Glyco_trans_2_3"/>
    <property type="match status" value="1"/>
</dbReference>
<evidence type="ECO:0000313" key="4">
    <source>
        <dbReference type="EMBL" id="KAF7155556.1"/>
    </source>
</evidence>
<accession>A0A8H6PK87</accession>
<dbReference type="Gene3D" id="3.90.550.10">
    <property type="entry name" value="Spore Coat Polysaccharide Biosynthesis Protein SpsA, Chain A"/>
    <property type="match status" value="1"/>
</dbReference>
<feature type="domain" description="Glycosyltransferase 2-like" evidence="3">
    <location>
        <begin position="369"/>
        <end position="596"/>
    </location>
</feature>
<sequence>MQFLCTAIIENLYTRWISREDHPSSALQEFTIDRGIREALATDRKANLGLGPDYLLQCEDTALSGFICYHSVATVPKNEYCLILDEDFSTLDTRIWNHEVQVNGFGTGSFDWTTDDPRNSFVDAQGLHIVPTLTLEDATITPAQLMDGMMPQDSKPSPKAHRDYELPHITIQMPVYKEGLKGVIAPTMMSVLAAVQYYEEQGGTASVFVNDDGMQVIQPELAEARKQYYRENGIGYTARPPNRKTAVKKRAWGSGLFRKDKPVPAIEENSQGGEEGGPPTPQELANKIGFERKGKFKKASNMNYGLAFSVRIEDEIARLMQEEAPRRGCTVDELTVEDDERLYQQALDNMLAADEGRTWAEGNIRIGDLILLIDCDTRVPVDCLLYGALEMHESPEVAILQHGSGVMQVVHNLFENGSEYQVFSSTLHIFLEADQSVTYFTNVVYTAIKYGVGSGDVSPFVGHNAFLRWKALQSIEFIDPSDGLTKWWSDAHVSEDFDISLRLQMQGMVVRLATYHNGEFKEGVSLTLYDELTRWEKYAYGCNELVFHPFYKWPYKGPVTRLFLRFLWSNMPVTSKVTIVAYIFTYYAIGSGMLLATVNYILLGLFDSDIDHLYLPSWGIWCSLVVVFNGFSSIAFSMVRHQLKEETFWRALLDAVKWLPFLIVYFGGISLNCAKAILCHAFSINLEWASTAKEMGPTGFYIGMDKMVRRFKWTWAICVVLAGVMIYFAVGAPWGWTITPGPYSTANVAIAPLAIQICSASFLPFFLGLN</sequence>